<sequence>MYKKNRRLQSLSEQQLLDCSGGFGNKGCYGGVPSNAFKYVHEKGGICSESSYPYLGYAWFCADRYCPTIGTCSGFVEILSGSEADLLDATANEGPISVVVDSSDITFQYYSSGIYSSSKCSKRKPNHAMLVVGYGSEEGIDYWILKNSWGEGWGNSGYMKMGRNQNNTCGIATAASYPIVYRH</sequence>
<dbReference type="EMBL" id="CASHTH010003198">
    <property type="protein sequence ID" value="CAI8041687.1"/>
    <property type="molecule type" value="Genomic_DNA"/>
</dbReference>
<organism evidence="4 5">
    <name type="scientific">Geodia barretti</name>
    <name type="common">Barrett's horny sponge</name>
    <dbReference type="NCBI Taxonomy" id="519541"/>
    <lineage>
        <taxon>Eukaryota</taxon>
        <taxon>Metazoa</taxon>
        <taxon>Porifera</taxon>
        <taxon>Demospongiae</taxon>
        <taxon>Heteroscleromorpha</taxon>
        <taxon>Tetractinellida</taxon>
        <taxon>Astrophorina</taxon>
        <taxon>Geodiidae</taxon>
        <taxon>Geodia</taxon>
    </lineage>
</organism>
<keyword evidence="2" id="KW-1015">Disulfide bond</keyword>
<name>A0AA35T5N7_GEOBA</name>
<proteinExistence type="inferred from homology"/>
<dbReference type="GO" id="GO:0008234">
    <property type="term" value="F:cysteine-type peptidase activity"/>
    <property type="evidence" value="ECO:0007669"/>
    <property type="project" value="InterPro"/>
</dbReference>
<comment type="similarity">
    <text evidence="1">Belongs to the peptidase C1 family.</text>
</comment>
<dbReference type="InterPro" id="IPR039417">
    <property type="entry name" value="Peptidase_C1A_papain-like"/>
</dbReference>
<reference evidence="4" key="1">
    <citation type="submission" date="2023-03" db="EMBL/GenBank/DDBJ databases">
        <authorList>
            <person name="Steffen K."/>
            <person name="Cardenas P."/>
        </authorList>
    </citation>
    <scope>NUCLEOTIDE SEQUENCE</scope>
</reference>
<dbReference type="PROSITE" id="PS00640">
    <property type="entry name" value="THIOL_PROTEASE_ASN"/>
    <property type="match status" value="1"/>
</dbReference>
<dbReference type="InterPro" id="IPR038765">
    <property type="entry name" value="Papain-like_cys_pep_sf"/>
</dbReference>
<evidence type="ECO:0000256" key="2">
    <source>
        <dbReference type="ARBA" id="ARBA00023157"/>
    </source>
</evidence>
<protein>
    <submittedName>
        <fullName evidence="4">Cathepsin L</fullName>
    </submittedName>
</protein>
<accession>A0AA35T5N7</accession>
<gene>
    <name evidence="4" type="ORF">GBAR_LOCUS23145</name>
</gene>
<dbReference type="GO" id="GO:0006508">
    <property type="term" value="P:proteolysis"/>
    <property type="evidence" value="ECO:0007669"/>
    <property type="project" value="InterPro"/>
</dbReference>
<dbReference type="AlphaFoldDB" id="A0AA35T5N7"/>
<evidence type="ECO:0000313" key="5">
    <source>
        <dbReference type="Proteomes" id="UP001174909"/>
    </source>
</evidence>
<dbReference type="InterPro" id="IPR000668">
    <property type="entry name" value="Peptidase_C1A_C"/>
</dbReference>
<dbReference type="Pfam" id="PF00112">
    <property type="entry name" value="Peptidase_C1"/>
    <property type="match status" value="1"/>
</dbReference>
<dbReference type="InterPro" id="IPR013128">
    <property type="entry name" value="Peptidase_C1A"/>
</dbReference>
<dbReference type="SUPFAM" id="SSF54001">
    <property type="entry name" value="Cysteine proteinases"/>
    <property type="match status" value="1"/>
</dbReference>
<evidence type="ECO:0000256" key="1">
    <source>
        <dbReference type="ARBA" id="ARBA00008455"/>
    </source>
</evidence>
<dbReference type="Gene3D" id="3.90.70.10">
    <property type="entry name" value="Cysteine proteinases"/>
    <property type="match status" value="1"/>
</dbReference>
<dbReference type="InterPro" id="IPR025661">
    <property type="entry name" value="Pept_asp_AS"/>
</dbReference>
<comment type="caution">
    <text evidence="4">The sequence shown here is derived from an EMBL/GenBank/DDBJ whole genome shotgun (WGS) entry which is preliminary data.</text>
</comment>
<dbReference type="SMART" id="SM00645">
    <property type="entry name" value="Pept_C1"/>
    <property type="match status" value="1"/>
</dbReference>
<dbReference type="FunFam" id="3.90.70.10:FF:000332">
    <property type="entry name" value="Cathepsin L1"/>
    <property type="match status" value="1"/>
</dbReference>
<feature type="domain" description="Peptidase C1A papain C-terminal" evidence="3">
    <location>
        <begin position="1"/>
        <end position="179"/>
    </location>
</feature>
<evidence type="ECO:0000313" key="4">
    <source>
        <dbReference type="EMBL" id="CAI8041687.1"/>
    </source>
</evidence>
<dbReference type="CDD" id="cd02248">
    <property type="entry name" value="Peptidase_C1A"/>
    <property type="match status" value="1"/>
</dbReference>
<dbReference type="Proteomes" id="UP001174909">
    <property type="component" value="Unassembled WGS sequence"/>
</dbReference>
<keyword evidence="5" id="KW-1185">Reference proteome</keyword>
<dbReference type="PANTHER" id="PTHR12411">
    <property type="entry name" value="CYSTEINE PROTEASE FAMILY C1-RELATED"/>
    <property type="match status" value="1"/>
</dbReference>
<evidence type="ECO:0000259" key="3">
    <source>
        <dbReference type="SMART" id="SM00645"/>
    </source>
</evidence>